<evidence type="ECO:0000313" key="2">
    <source>
        <dbReference type="EMBL" id="KIW93147.1"/>
    </source>
</evidence>
<evidence type="ECO:0000256" key="1">
    <source>
        <dbReference type="SAM" id="MobiDB-lite"/>
    </source>
</evidence>
<dbReference type="Proteomes" id="UP000053789">
    <property type="component" value="Unassembled WGS sequence"/>
</dbReference>
<dbReference type="AlphaFoldDB" id="A0A0D2G381"/>
<accession>A0A0D2G381</accession>
<dbReference type="GeneID" id="27698680"/>
<dbReference type="RefSeq" id="XP_016619816.1">
    <property type="nucleotide sequence ID" value="XM_016763492.1"/>
</dbReference>
<organism evidence="2 3">
    <name type="scientific">Cladophialophora bantiana (strain ATCC 10958 / CBS 173.52 / CDC B-1940 / NIH 8579)</name>
    <name type="common">Xylohypha bantiana</name>
    <dbReference type="NCBI Taxonomy" id="1442370"/>
    <lineage>
        <taxon>Eukaryota</taxon>
        <taxon>Fungi</taxon>
        <taxon>Dikarya</taxon>
        <taxon>Ascomycota</taxon>
        <taxon>Pezizomycotina</taxon>
        <taxon>Eurotiomycetes</taxon>
        <taxon>Chaetothyriomycetidae</taxon>
        <taxon>Chaetothyriales</taxon>
        <taxon>Herpotrichiellaceae</taxon>
        <taxon>Cladophialophora</taxon>
    </lineage>
</organism>
<keyword evidence="3" id="KW-1185">Reference proteome</keyword>
<dbReference type="HOGENOM" id="CLU_1415011_0_0_1"/>
<feature type="region of interest" description="Disordered" evidence="1">
    <location>
        <begin position="1"/>
        <end position="36"/>
    </location>
</feature>
<gene>
    <name evidence="2" type="ORF">Z519_05752</name>
</gene>
<dbReference type="VEuPathDB" id="FungiDB:Z519_05752"/>
<name>A0A0D2G381_CLAB1</name>
<reference evidence="2" key="1">
    <citation type="submission" date="2015-01" db="EMBL/GenBank/DDBJ databases">
        <title>The Genome Sequence of Cladophialophora bantiana CBS 173.52.</title>
        <authorList>
            <consortium name="The Broad Institute Genomics Platform"/>
            <person name="Cuomo C."/>
            <person name="de Hoog S."/>
            <person name="Gorbushina A."/>
            <person name="Stielow B."/>
            <person name="Teixiera M."/>
            <person name="Abouelleil A."/>
            <person name="Chapman S.B."/>
            <person name="Priest M."/>
            <person name="Young S.K."/>
            <person name="Wortman J."/>
            <person name="Nusbaum C."/>
            <person name="Birren B."/>
        </authorList>
    </citation>
    <scope>NUCLEOTIDE SEQUENCE [LARGE SCALE GENOMIC DNA]</scope>
    <source>
        <strain evidence="2">CBS 173.52</strain>
    </source>
</reference>
<dbReference type="EMBL" id="KN846987">
    <property type="protein sequence ID" value="KIW93147.1"/>
    <property type="molecule type" value="Genomic_DNA"/>
</dbReference>
<proteinExistence type="predicted"/>
<sequence>MPSPTSSSHRDTKAPASSPDKQTSRPPPQPAKRPANWVAQHDAFIREQARNGEDAESIRILFEVEYPGVIVSKAWVLERMKVIVVGSVALNGVEKVADETDEFILPRIPVRERRHAAVCSTLRAGQEKTVKVGSTERSFSTCPSHFRERFRMPPSLHGKHFPELRRWKLIHGTSGGLVISSDQLVALFQRPV</sequence>
<protein>
    <submittedName>
        <fullName evidence="2">Uncharacterized protein</fullName>
    </submittedName>
</protein>
<evidence type="ECO:0000313" key="3">
    <source>
        <dbReference type="Proteomes" id="UP000053789"/>
    </source>
</evidence>
<dbReference type="OrthoDB" id="5415523at2759"/>